<gene>
    <name evidence="1" type="ORF">FNQ90_25630</name>
</gene>
<evidence type="ECO:0000313" key="1">
    <source>
        <dbReference type="EMBL" id="MBB0247410.1"/>
    </source>
</evidence>
<evidence type="ECO:0008006" key="3">
    <source>
        <dbReference type="Google" id="ProtNLM"/>
    </source>
</evidence>
<proteinExistence type="predicted"/>
<dbReference type="EMBL" id="VKHT01001705">
    <property type="protein sequence ID" value="MBB0247410.1"/>
    <property type="molecule type" value="Genomic_DNA"/>
</dbReference>
<dbReference type="SUPFAM" id="SSF100950">
    <property type="entry name" value="NagB/RpiA/CoA transferase-like"/>
    <property type="match status" value="1"/>
</dbReference>
<dbReference type="AlphaFoldDB" id="A0A7W3TJ39"/>
<sequence>MRWLDTSGERGGGSDGPAVVVLDQTRLPAEERDLVCRDVPALVAAIRSLAVRGAPVLGLAGAVSYAHVTLPT</sequence>
<keyword evidence="2" id="KW-1185">Reference proteome</keyword>
<organism evidence="1 2">
    <name type="scientific">Streptomyces alkaliphilus</name>
    <dbReference type="NCBI Taxonomy" id="1472722"/>
    <lineage>
        <taxon>Bacteria</taxon>
        <taxon>Bacillati</taxon>
        <taxon>Actinomycetota</taxon>
        <taxon>Actinomycetes</taxon>
        <taxon>Kitasatosporales</taxon>
        <taxon>Streptomycetaceae</taxon>
        <taxon>Streptomyces</taxon>
    </lineage>
</organism>
<comment type="caution">
    <text evidence="1">The sequence shown here is derived from an EMBL/GenBank/DDBJ whole genome shotgun (WGS) entry which is preliminary data.</text>
</comment>
<feature type="non-terminal residue" evidence="1">
    <location>
        <position position="72"/>
    </location>
</feature>
<name>A0A7W3TJ39_9ACTN</name>
<dbReference type="InterPro" id="IPR027363">
    <property type="entry name" value="M1Pi_N"/>
</dbReference>
<dbReference type="Proteomes" id="UP000538929">
    <property type="component" value="Unassembled WGS sequence"/>
</dbReference>
<accession>A0A7W3TJ39</accession>
<dbReference type="Gene3D" id="1.20.120.420">
    <property type="entry name" value="translation initiation factor eif-2b, domain 1"/>
    <property type="match status" value="1"/>
</dbReference>
<protein>
    <recommendedName>
        <fullName evidence="3">S-methyl-5-thioribose-1-phosphate isomerase</fullName>
    </recommendedName>
</protein>
<reference evidence="2" key="1">
    <citation type="submission" date="2019-10" db="EMBL/GenBank/DDBJ databases">
        <title>Streptomyces sp. nov., a novel actinobacterium isolated from alkaline environment.</title>
        <authorList>
            <person name="Golinska P."/>
        </authorList>
    </citation>
    <scope>NUCLEOTIDE SEQUENCE [LARGE SCALE GENOMIC DNA]</scope>
    <source>
        <strain evidence="2">DSM 42118</strain>
    </source>
</reference>
<dbReference type="InterPro" id="IPR037171">
    <property type="entry name" value="NagB/RpiA_transferase-like"/>
</dbReference>
<evidence type="ECO:0000313" key="2">
    <source>
        <dbReference type="Proteomes" id="UP000538929"/>
    </source>
</evidence>